<proteinExistence type="inferred from homology"/>
<comment type="caution">
    <text evidence="6">The sequence shown here is derived from an EMBL/GenBank/DDBJ whole genome shotgun (WGS) entry which is preliminary data.</text>
</comment>
<dbReference type="EC" id="2.7.7.1" evidence="4"/>
<dbReference type="PANTHER" id="PTHR21342:SF0">
    <property type="entry name" value="BIFUNCTIONAL NMN ADENYLYLTRANSFERASE_NUDIX HYDROLASE"/>
    <property type="match status" value="1"/>
</dbReference>
<dbReference type="GO" id="GO:0009435">
    <property type="term" value="P:NAD+ biosynthetic process"/>
    <property type="evidence" value="ECO:0007669"/>
    <property type="project" value="UniProtKB-UniRule"/>
</dbReference>
<evidence type="ECO:0000256" key="2">
    <source>
        <dbReference type="ARBA" id="ARBA00022679"/>
    </source>
</evidence>
<dbReference type="Proteomes" id="UP000183080">
    <property type="component" value="Unassembled WGS sequence"/>
</dbReference>
<keyword evidence="4" id="KW-0067">ATP-binding</keyword>
<gene>
    <name evidence="6" type="ORF">BD935_02715</name>
</gene>
<dbReference type="Pfam" id="PF01467">
    <property type="entry name" value="CTP_transf_like"/>
    <property type="match status" value="1"/>
</dbReference>
<keyword evidence="4" id="KW-0963">Cytoplasm</keyword>
<keyword evidence="4" id="KW-0520">NAD</keyword>
<dbReference type="Gene3D" id="3.40.50.620">
    <property type="entry name" value="HUPs"/>
    <property type="match status" value="1"/>
</dbReference>
<keyword evidence="2 4" id="KW-0808">Transferase</keyword>
<comment type="similarity">
    <text evidence="1 4">Belongs to the archaeal NMN adenylyltransferase family.</text>
</comment>
<comment type="catalytic activity">
    <reaction evidence="4">
        <text>beta-nicotinamide D-ribonucleotide + ATP + H(+) = diphosphate + NAD(+)</text>
        <dbReference type="Rhea" id="RHEA:21360"/>
        <dbReference type="ChEBI" id="CHEBI:14649"/>
        <dbReference type="ChEBI" id="CHEBI:15378"/>
        <dbReference type="ChEBI" id="CHEBI:30616"/>
        <dbReference type="ChEBI" id="CHEBI:33019"/>
        <dbReference type="ChEBI" id="CHEBI:57540"/>
        <dbReference type="EC" id="2.7.7.1"/>
    </reaction>
</comment>
<protein>
    <recommendedName>
        <fullName evidence="4">Nicotinamide-nucleotide adenylyltransferase</fullName>
        <ecNumber evidence="4">2.7.7.1</ecNumber>
    </recommendedName>
    <alternativeName>
        <fullName evidence="4">NAD(+) diphosphorylase</fullName>
    </alternativeName>
    <alternativeName>
        <fullName evidence="4">NAD(+) pyrophosphorylase</fullName>
    </alternativeName>
    <alternativeName>
        <fullName evidence="4">NMN adenylyltransferase</fullName>
    </alternativeName>
</protein>
<keyword evidence="4" id="KW-0662">Pyridine nucleotide biosynthesis</keyword>
<dbReference type="SUPFAM" id="SSF52374">
    <property type="entry name" value="Nucleotidylyl transferase"/>
    <property type="match status" value="1"/>
</dbReference>
<evidence type="ECO:0000259" key="5">
    <source>
        <dbReference type="Pfam" id="PF01467"/>
    </source>
</evidence>
<dbReference type="GO" id="GO:0000309">
    <property type="term" value="F:nicotinamide-nucleotide adenylyltransferase activity"/>
    <property type="evidence" value="ECO:0007669"/>
    <property type="project" value="UniProtKB-UniRule"/>
</dbReference>
<evidence type="ECO:0000313" key="7">
    <source>
        <dbReference type="Proteomes" id="UP000183080"/>
    </source>
</evidence>
<dbReference type="HAMAP" id="MF_00243">
    <property type="entry name" value="NMN_adenylyltr"/>
    <property type="match status" value="1"/>
</dbReference>
<evidence type="ECO:0000256" key="1">
    <source>
        <dbReference type="ARBA" id="ARBA00010124"/>
    </source>
</evidence>
<sequence length="158" mass="18037">MKKGLILGRFQPLHMGHLSIFETVIDNDEELVICVGSSNKKRTKKNPYTSFERMQMIKSVLSNYSCNYEIFEIPDINNNDLYVNHLENIVSPFDKVYTGNKLVKELFENAGYPVIVPHLINREAWQGVSIRQAMKDGGDWEMDVPASVAKIISDIELS</sequence>
<reference evidence="6 7" key="1">
    <citation type="submission" date="2016-08" db="EMBL/GenBank/DDBJ databases">
        <title>New Insights into Marine Group III Euryarchaeota, from dark to light.</title>
        <authorList>
            <person name="Haro-Moreno J.M."/>
            <person name="Rodriguez-Valera F."/>
            <person name="Lopez-Garcia P."/>
            <person name="Moreira D."/>
            <person name="Martin-Cuadrado A.B."/>
        </authorList>
    </citation>
    <scope>NUCLEOTIDE SEQUENCE [LARGE SCALE GENOMIC DNA]</scope>
    <source>
        <strain evidence="6">CG-Epi1</strain>
    </source>
</reference>
<dbReference type="InterPro" id="IPR014729">
    <property type="entry name" value="Rossmann-like_a/b/a_fold"/>
</dbReference>
<dbReference type="UniPathway" id="UPA00253">
    <property type="reaction ID" value="UER00600"/>
</dbReference>
<dbReference type="PANTHER" id="PTHR21342">
    <property type="entry name" value="PHOSPHOPANTETHEINE ADENYLYLTRANSFERASE"/>
    <property type="match status" value="1"/>
</dbReference>
<dbReference type="InterPro" id="IPR004821">
    <property type="entry name" value="Cyt_trans-like"/>
</dbReference>
<comment type="pathway">
    <text evidence="4">Cofactor biosynthesis; NAD(+) biosynthesis; NAD(+) from nicotinamide D-ribonucleotide: step 1/1.</text>
</comment>
<dbReference type="NCBIfam" id="NF002243">
    <property type="entry name" value="PRK01153.1"/>
    <property type="match status" value="1"/>
</dbReference>
<accession>A0A1J5T864</accession>
<keyword evidence="4" id="KW-0547">Nucleotide-binding</keyword>
<organism evidence="6 7">
    <name type="scientific">Marine Group III euryarchaeote CG-Epi1</name>
    <dbReference type="NCBI Taxonomy" id="1888995"/>
    <lineage>
        <taxon>Archaea</taxon>
        <taxon>Methanobacteriati</taxon>
        <taxon>Thermoplasmatota</taxon>
        <taxon>Thermoplasmata</taxon>
        <taxon>Candidatus Thermoprofundales</taxon>
    </lineage>
</organism>
<dbReference type="NCBIfam" id="TIGR00125">
    <property type="entry name" value="cyt_tran_rel"/>
    <property type="match status" value="1"/>
</dbReference>
<name>A0A1J5T864_9ARCH</name>
<dbReference type="STRING" id="1888995.BD935_02715"/>
<comment type="subcellular location">
    <subcellularLocation>
        <location evidence="4">Cytoplasm</location>
    </subcellularLocation>
</comment>
<keyword evidence="3 4" id="KW-0548">Nucleotidyltransferase</keyword>
<evidence type="ECO:0000313" key="6">
    <source>
        <dbReference type="EMBL" id="OIR17079.1"/>
    </source>
</evidence>
<evidence type="ECO:0000256" key="3">
    <source>
        <dbReference type="ARBA" id="ARBA00022695"/>
    </source>
</evidence>
<feature type="domain" description="Cytidyltransferase-like" evidence="5">
    <location>
        <begin position="6"/>
        <end position="132"/>
    </location>
</feature>
<dbReference type="EMBL" id="MIZA01000023">
    <property type="protein sequence ID" value="OIR17079.1"/>
    <property type="molecule type" value="Genomic_DNA"/>
</dbReference>
<evidence type="ECO:0000256" key="4">
    <source>
        <dbReference type="HAMAP-Rule" id="MF_00243"/>
    </source>
</evidence>
<dbReference type="InterPro" id="IPR006418">
    <property type="entry name" value="NMN_Atrans_arc"/>
</dbReference>
<dbReference type="AlphaFoldDB" id="A0A1J5T864"/>
<dbReference type="GO" id="GO:0005524">
    <property type="term" value="F:ATP binding"/>
    <property type="evidence" value="ECO:0007669"/>
    <property type="project" value="UniProtKB-KW"/>
</dbReference>
<dbReference type="GO" id="GO:0005737">
    <property type="term" value="C:cytoplasm"/>
    <property type="evidence" value="ECO:0007669"/>
    <property type="project" value="UniProtKB-SubCell"/>
</dbReference>